<dbReference type="EMBL" id="CAUYUJ010017091">
    <property type="protein sequence ID" value="CAK0871623.1"/>
    <property type="molecule type" value="Genomic_DNA"/>
</dbReference>
<dbReference type="Proteomes" id="UP001189429">
    <property type="component" value="Unassembled WGS sequence"/>
</dbReference>
<feature type="non-terminal residue" evidence="2">
    <location>
        <position position="196"/>
    </location>
</feature>
<protein>
    <submittedName>
        <fullName evidence="2">Uncharacterized protein</fullName>
    </submittedName>
</protein>
<keyword evidence="3" id="KW-1185">Reference proteome</keyword>
<accession>A0ABN9VEQ8</accession>
<evidence type="ECO:0000313" key="2">
    <source>
        <dbReference type="EMBL" id="CAK0871623.1"/>
    </source>
</evidence>
<organism evidence="2 3">
    <name type="scientific">Prorocentrum cordatum</name>
    <dbReference type="NCBI Taxonomy" id="2364126"/>
    <lineage>
        <taxon>Eukaryota</taxon>
        <taxon>Sar</taxon>
        <taxon>Alveolata</taxon>
        <taxon>Dinophyceae</taxon>
        <taxon>Prorocentrales</taxon>
        <taxon>Prorocentraceae</taxon>
        <taxon>Prorocentrum</taxon>
    </lineage>
</organism>
<feature type="compositionally biased region" description="Low complexity" evidence="1">
    <location>
        <begin position="15"/>
        <end position="26"/>
    </location>
</feature>
<evidence type="ECO:0000313" key="3">
    <source>
        <dbReference type="Proteomes" id="UP001189429"/>
    </source>
</evidence>
<evidence type="ECO:0000256" key="1">
    <source>
        <dbReference type="SAM" id="MobiDB-lite"/>
    </source>
</evidence>
<comment type="caution">
    <text evidence="2">The sequence shown here is derived from an EMBL/GenBank/DDBJ whole genome shotgun (WGS) entry which is preliminary data.</text>
</comment>
<reference evidence="2" key="1">
    <citation type="submission" date="2023-10" db="EMBL/GenBank/DDBJ databases">
        <authorList>
            <person name="Chen Y."/>
            <person name="Shah S."/>
            <person name="Dougan E. K."/>
            <person name="Thang M."/>
            <person name="Chan C."/>
        </authorList>
    </citation>
    <scope>NUCLEOTIDE SEQUENCE [LARGE SCALE GENOMIC DNA]</scope>
</reference>
<sequence length="196" mass="19492">MLSVRSNACTGGPCARTQRAAAGARQFDVAPDRSASHASPNRGATNAGPDRGATTPAPTASPPTPAPTASPATPVPTPSPATPAPTAAPTTPTTTTAPRIPGKAHLLAGASAGDTAIDVDFPDGFDTGDEIEIAGDGNSERRVILDFGSVVLDRALEHSYPPNANVTRTMDPGGGRRPAEDEGGGRAGGAGRKAQA</sequence>
<feature type="compositionally biased region" description="Pro residues" evidence="1">
    <location>
        <begin position="59"/>
        <end position="83"/>
    </location>
</feature>
<feature type="region of interest" description="Disordered" evidence="1">
    <location>
        <begin position="1"/>
        <end position="108"/>
    </location>
</feature>
<gene>
    <name evidence="2" type="ORF">PCOR1329_LOCUS57399</name>
</gene>
<proteinExistence type="predicted"/>
<name>A0ABN9VEQ8_9DINO</name>
<feature type="compositionally biased region" description="Low complexity" evidence="1">
    <location>
        <begin position="84"/>
        <end position="98"/>
    </location>
</feature>
<feature type="compositionally biased region" description="Gly residues" evidence="1">
    <location>
        <begin position="185"/>
        <end position="196"/>
    </location>
</feature>
<feature type="region of interest" description="Disordered" evidence="1">
    <location>
        <begin position="161"/>
        <end position="196"/>
    </location>
</feature>